<dbReference type="GO" id="GO:0019829">
    <property type="term" value="F:ATPase-coupled monoatomic cation transmembrane transporter activity"/>
    <property type="evidence" value="ECO:0007669"/>
    <property type="project" value="TreeGrafter"/>
</dbReference>
<proteinExistence type="predicted"/>
<evidence type="ECO:0000256" key="4">
    <source>
        <dbReference type="ARBA" id="ARBA00022840"/>
    </source>
</evidence>
<evidence type="ECO:0000256" key="7">
    <source>
        <dbReference type="SAM" id="MobiDB-lite"/>
    </source>
</evidence>
<dbReference type="PANTHER" id="PTHR45630">
    <property type="entry name" value="CATION-TRANSPORTING ATPASE-RELATED"/>
    <property type="match status" value="1"/>
</dbReference>
<keyword evidence="3" id="KW-0547">Nucleotide-binding</keyword>
<dbReference type="Proteomes" id="UP000054270">
    <property type="component" value="Unassembled WGS sequence"/>
</dbReference>
<dbReference type="GO" id="GO:0046872">
    <property type="term" value="F:metal ion binding"/>
    <property type="evidence" value="ECO:0007669"/>
    <property type="project" value="UniProtKB-KW"/>
</dbReference>
<evidence type="ECO:0000256" key="5">
    <source>
        <dbReference type="ARBA" id="ARBA00022842"/>
    </source>
</evidence>
<dbReference type="GO" id="GO:0005524">
    <property type="term" value="F:ATP binding"/>
    <property type="evidence" value="ECO:0007669"/>
    <property type="project" value="UniProtKB-KW"/>
</dbReference>
<keyword evidence="5" id="KW-0460">Magnesium</keyword>
<evidence type="ECO:0000256" key="8">
    <source>
        <dbReference type="SAM" id="Phobius"/>
    </source>
</evidence>
<accession>A0A0D2NEG1</accession>
<feature type="transmembrane region" description="Helical" evidence="8">
    <location>
        <begin position="96"/>
        <end position="119"/>
    </location>
</feature>
<keyword evidence="4" id="KW-0067">ATP-binding</keyword>
<feature type="region of interest" description="Disordered" evidence="7">
    <location>
        <begin position="170"/>
        <end position="194"/>
    </location>
</feature>
<evidence type="ECO:0000313" key="9">
    <source>
        <dbReference type="EMBL" id="KJA15066.1"/>
    </source>
</evidence>
<comment type="subcellular location">
    <subcellularLocation>
        <location evidence="1">Membrane</location>
        <topology evidence="1">Multi-pass membrane protein</topology>
    </subcellularLocation>
</comment>
<name>A0A0D2NEG1_HYPSF</name>
<keyword evidence="10" id="KW-1185">Reference proteome</keyword>
<evidence type="ECO:0008006" key="11">
    <source>
        <dbReference type="Google" id="ProtNLM"/>
    </source>
</evidence>
<organism evidence="9 10">
    <name type="scientific">Hypholoma sublateritium (strain FD-334 SS-4)</name>
    <dbReference type="NCBI Taxonomy" id="945553"/>
    <lineage>
        <taxon>Eukaryota</taxon>
        <taxon>Fungi</taxon>
        <taxon>Dikarya</taxon>
        <taxon>Basidiomycota</taxon>
        <taxon>Agaricomycotina</taxon>
        <taxon>Agaricomycetes</taxon>
        <taxon>Agaricomycetidae</taxon>
        <taxon>Agaricales</taxon>
        <taxon>Agaricineae</taxon>
        <taxon>Strophariaceae</taxon>
        <taxon>Hypholoma</taxon>
    </lineage>
</organism>
<keyword evidence="2" id="KW-0479">Metal-binding</keyword>
<dbReference type="AlphaFoldDB" id="A0A0D2NEG1"/>
<dbReference type="OrthoDB" id="48943at2759"/>
<evidence type="ECO:0000256" key="2">
    <source>
        <dbReference type="ARBA" id="ARBA00022723"/>
    </source>
</evidence>
<evidence type="ECO:0000313" key="10">
    <source>
        <dbReference type="Proteomes" id="UP000054270"/>
    </source>
</evidence>
<dbReference type="STRING" id="945553.A0A0D2NEG1"/>
<dbReference type="EMBL" id="KN817655">
    <property type="protein sequence ID" value="KJA15066.1"/>
    <property type="molecule type" value="Genomic_DNA"/>
</dbReference>
<reference evidence="10" key="1">
    <citation type="submission" date="2014-04" db="EMBL/GenBank/DDBJ databases">
        <title>Evolutionary Origins and Diversification of the Mycorrhizal Mutualists.</title>
        <authorList>
            <consortium name="DOE Joint Genome Institute"/>
            <consortium name="Mycorrhizal Genomics Consortium"/>
            <person name="Kohler A."/>
            <person name="Kuo A."/>
            <person name="Nagy L.G."/>
            <person name="Floudas D."/>
            <person name="Copeland A."/>
            <person name="Barry K.W."/>
            <person name="Cichocki N."/>
            <person name="Veneault-Fourrey C."/>
            <person name="LaButti K."/>
            <person name="Lindquist E.A."/>
            <person name="Lipzen A."/>
            <person name="Lundell T."/>
            <person name="Morin E."/>
            <person name="Murat C."/>
            <person name="Riley R."/>
            <person name="Ohm R."/>
            <person name="Sun H."/>
            <person name="Tunlid A."/>
            <person name="Henrissat B."/>
            <person name="Grigoriev I.V."/>
            <person name="Hibbett D.S."/>
            <person name="Martin F."/>
        </authorList>
    </citation>
    <scope>NUCLEOTIDE SEQUENCE [LARGE SCALE GENOMIC DNA]</scope>
    <source>
        <strain evidence="10">FD-334 SS-4</strain>
    </source>
</reference>
<protein>
    <recommendedName>
        <fullName evidence="11">DUF1746 domain-containing protein</fullName>
    </recommendedName>
</protein>
<keyword evidence="8" id="KW-0812">Transmembrane</keyword>
<keyword evidence="6" id="KW-1278">Translocase</keyword>
<dbReference type="GO" id="GO:0006874">
    <property type="term" value="P:intracellular calcium ion homeostasis"/>
    <property type="evidence" value="ECO:0007669"/>
    <property type="project" value="TreeGrafter"/>
</dbReference>
<dbReference type="GO" id="GO:0015662">
    <property type="term" value="F:P-type ion transporter activity"/>
    <property type="evidence" value="ECO:0007669"/>
    <property type="project" value="TreeGrafter"/>
</dbReference>
<gene>
    <name evidence="9" type="ORF">HYPSUDRAFT_208190</name>
</gene>
<evidence type="ECO:0000256" key="3">
    <source>
        <dbReference type="ARBA" id="ARBA00022741"/>
    </source>
</evidence>
<evidence type="ECO:0000256" key="1">
    <source>
        <dbReference type="ARBA" id="ARBA00004141"/>
    </source>
</evidence>
<keyword evidence="8" id="KW-0472">Membrane</keyword>
<keyword evidence="8" id="KW-1133">Transmembrane helix</keyword>
<dbReference type="GO" id="GO:0005789">
    <property type="term" value="C:endoplasmic reticulum membrane"/>
    <property type="evidence" value="ECO:0007669"/>
    <property type="project" value="TreeGrafter"/>
</dbReference>
<dbReference type="InterPro" id="IPR006544">
    <property type="entry name" value="P-type_TPase_V"/>
</dbReference>
<evidence type="ECO:0000256" key="6">
    <source>
        <dbReference type="ARBA" id="ARBA00022967"/>
    </source>
</evidence>
<dbReference type="PANTHER" id="PTHR45630:SF7">
    <property type="entry name" value="ENDOPLASMIC RETICULUM TRANSMEMBRANE HELIX TRANSLOCASE"/>
    <property type="match status" value="1"/>
</dbReference>
<sequence length="350" mass="38828">MTNDYGLTSVIDLLRVHAHFRDFTLPAPFPSNLSYVSAITQIIRQGRCTLTATVQMYKILTLNCLITAWGLSVQYPDGNKAKPVEKLPKERPLGNIFNFYVLLSVLLQFALHTAMMVYITNPAGIYEPRTGPIDLEAKFEPSLLNTAIYLLGPSQQSSCRMDEHTSTYFKDSDNHTFSDSDGSPRCPASPQKMRDENTSAVSLFRCPSADDLHQRLLIAKLQQTVRRQERRLNYLASQLRAIKSEVLEALDGCADDSDSDVGTATPPGDWSHSNAIAISTAFFAEISVCSEVAAEADVPTSIDDHSAVALSEVGSTRTVANPRRVRRTRGRMLRREGARIFESLDDLIEP</sequence>